<evidence type="ECO:0000313" key="3">
    <source>
        <dbReference type="Proteomes" id="UP001396334"/>
    </source>
</evidence>
<gene>
    <name evidence="2" type="ORF">V6N11_020767</name>
</gene>
<protein>
    <submittedName>
        <fullName evidence="2">Uncharacterized protein</fullName>
    </submittedName>
</protein>
<sequence length="127" mass="14876">MRIQGDKLHPKERSNISEELDMDKKTIGNKMRLSMRRTFQGNMATTKEEASENDEEELKEDMKALTPIATTKSNIHYNNEEDLEEDLEKSTHAITIELRIDMFKKIDSHLVELDEGSLSFMRKCWEL</sequence>
<comment type="caution">
    <text evidence="2">The sequence shown here is derived from an EMBL/GenBank/DDBJ whole genome shotgun (WGS) entry which is preliminary data.</text>
</comment>
<feature type="region of interest" description="Disordered" evidence="1">
    <location>
        <begin position="1"/>
        <end position="21"/>
    </location>
</feature>
<accession>A0ABR2Q9E6</accession>
<reference evidence="2 3" key="1">
    <citation type="journal article" date="2024" name="G3 (Bethesda)">
        <title>Genome assembly of Hibiscus sabdariffa L. provides insights into metabolisms of medicinal natural products.</title>
        <authorList>
            <person name="Kim T."/>
        </authorList>
    </citation>
    <scope>NUCLEOTIDE SEQUENCE [LARGE SCALE GENOMIC DNA]</scope>
    <source>
        <strain evidence="2">TK-2024</strain>
        <tissue evidence="2">Old leaves</tissue>
    </source>
</reference>
<proteinExistence type="predicted"/>
<organism evidence="2 3">
    <name type="scientific">Hibiscus sabdariffa</name>
    <name type="common">roselle</name>
    <dbReference type="NCBI Taxonomy" id="183260"/>
    <lineage>
        <taxon>Eukaryota</taxon>
        <taxon>Viridiplantae</taxon>
        <taxon>Streptophyta</taxon>
        <taxon>Embryophyta</taxon>
        <taxon>Tracheophyta</taxon>
        <taxon>Spermatophyta</taxon>
        <taxon>Magnoliopsida</taxon>
        <taxon>eudicotyledons</taxon>
        <taxon>Gunneridae</taxon>
        <taxon>Pentapetalae</taxon>
        <taxon>rosids</taxon>
        <taxon>malvids</taxon>
        <taxon>Malvales</taxon>
        <taxon>Malvaceae</taxon>
        <taxon>Malvoideae</taxon>
        <taxon>Hibiscus</taxon>
    </lineage>
</organism>
<dbReference type="EMBL" id="JBBPBN010000043">
    <property type="protein sequence ID" value="KAK8997284.1"/>
    <property type="molecule type" value="Genomic_DNA"/>
</dbReference>
<name>A0ABR2Q9E6_9ROSI</name>
<dbReference type="Proteomes" id="UP001396334">
    <property type="component" value="Unassembled WGS sequence"/>
</dbReference>
<evidence type="ECO:0000256" key="1">
    <source>
        <dbReference type="SAM" id="MobiDB-lite"/>
    </source>
</evidence>
<keyword evidence="3" id="KW-1185">Reference proteome</keyword>
<evidence type="ECO:0000313" key="2">
    <source>
        <dbReference type="EMBL" id="KAK8997284.1"/>
    </source>
</evidence>